<feature type="region of interest" description="Disordered" evidence="1">
    <location>
        <begin position="52"/>
        <end position="76"/>
    </location>
</feature>
<proteinExistence type="predicted"/>
<dbReference type="Proteomes" id="UP000324222">
    <property type="component" value="Unassembled WGS sequence"/>
</dbReference>
<evidence type="ECO:0000313" key="3">
    <source>
        <dbReference type="Proteomes" id="UP000324222"/>
    </source>
</evidence>
<feature type="region of interest" description="Disordered" evidence="1">
    <location>
        <begin position="1"/>
        <end position="20"/>
    </location>
</feature>
<evidence type="ECO:0000256" key="1">
    <source>
        <dbReference type="SAM" id="MobiDB-lite"/>
    </source>
</evidence>
<comment type="caution">
    <text evidence="2">The sequence shown here is derived from an EMBL/GenBank/DDBJ whole genome shotgun (WGS) entry which is preliminary data.</text>
</comment>
<name>A0A5B7I4G7_PORTR</name>
<organism evidence="2 3">
    <name type="scientific">Portunus trituberculatus</name>
    <name type="common">Swimming crab</name>
    <name type="synonym">Neptunus trituberculatus</name>
    <dbReference type="NCBI Taxonomy" id="210409"/>
    <lineage>
        <taxon>Eukaryota</taxon>
        <taxon>Metazoa</taxon>
        <taxon>Ecdysozoa</taxon>
        <taxon>Arthropoda</taxon>
        <taxon>Crustacea</taxon>
        <taxon>Multicrustacea</taxon>
        <taxon>Malacostraca</taxon>
        <taxon>Eumalacostraca</taxon>
        <taxon>Eucarida</taxon>
        <taxon>Decapoda</taxon>
        <taxon>Pleocyemata</taxon>
        <taxon>Brachyura</taxon>
        <taxon>Eubrachyura</taxon>
        <taxon>Portunoidea</taxon>
        <taxon>Portunidae</taxon>
        <taxon>Portuninae</taxon>
        <taxon>Portunus</taxon>
    </lineage>
</organism>
<reference evidence="2 3" key="1">
    <citation type="submission" date="2019-05" db="EMBL/GenBank/DDBJ databases">
        <title>Another draft genome of Portunus trituberculatus and its Hox gene families provides insights of decapod evolution.</title>
        <authorList>
            <person name="Jeong J.-H."/>
            <person name="Song I."/>
            <person name="Kim S."/>
            <person name="Choi T."/>
            <person name="Kim D."/>
            <person name="Ryu S."/>
            <person name="Kim W."/>
        </authorList>
    </citation>
    <scope>NUCLEOTIDE SEQUENCE [LARGE SCALE GENOMIC DNA]</scope>
    <source>
        <tissue evidence="2">Muscle</tissue>
    </source>
</reference>
<sequence>MPGVRRSKPRKEAEGGEAGGDLCLATGEIFLDFETKVMEVCDPRQAENGARYGLGCGGRDGAGRSVSLGRQEANLD</sequence>
<dbReference type="AlphaFoldDB" id="A0A5B7I4G7"/>
<gene>
    <name evidence="2" type="ORF">E2C01_074825</name>
</gene>
<keyword evidence="3" id="KW-1185">Reference proteome</keyword>
<protein>
    <submittedName>
        <fullName evidence="2">Uncharacterized protein</fullName>
    </submittedName>
</protein>
<dbReference type="EMBL" id="VSRR010053486">
    <property type="protein sequence ID" value="MPC80251.1"/>
    <property type="molecule type" value="Genomic_DNA"/>
</dbReference>
<evidence type="ECO:0000313" key="2">
    <source>
        <dbReference type="EMBL" id="MPC80251.1"/>
    </source>
</evidence>
<accession>A0A5B7I4G7</accession>